<evidence type="ECO:0000256" key="4">
    <source>
        <dbReference type="ARBA" id="ARBA00023014"/>
    </source>
</evidence>
<dbReference type="InterPro" id="IPR036922">
    <property type="entry name" value="Rieske_2Fe-2S_sf"/>
</dbReference>
<proteinExistence type="predicted"/>
<evidence type="ECO:0000313" key="6">
    <source>
        <dbReference type="EMBL" id="MFB9375833.1"/>
    </source>
</evidence>
<name>A0ABV5LP75_9ACTN</name>
<protein>
    <submittedName>
        <fullName evidence="6">Rieske (2Fe-2S) protein</fullName>
    </submittedName>
</protein>
<evidence type="ECO:0000313" key="7">
    <source>
        <dbReference type="Proteomes" id="UP001589748"/>
    </source>
</evidence>
<keyword evidence="2" id="KW-0479">Metal-binding</keyword>
<organism evidence="6 7">
    <name type="scientific">Kineococcus gynurae</name>
    <dbReference type="NCBI Taxonomy" id="452979"/>
    <lineage>
        <taxon>Bacteria</taxon>
        <taxon>Bacillati</taxon>
        <taxon>Actinomycetota</taxon>
        <taxon>Actinomycetes</taxon>
        <taxon>Kineosporiales</taxon>
        <taxon>Kineosporiaceae</taxon>
        <taxon>Kineococcus</taxon>
    </lineage>
</organism>
<reference evidence="6 7" key="1">
    <citation type="submission" date="2024-09" db="EMBL/GenBank/DDBJ databases">
        <authorList>
            <person name="Sun Q."/>
            <person name="Mori K."/>
        </authorList>
    </citation>
    <scope>NUCLEOTIDE SEQUENCE [LARGE SCALE GENOMIC DNA]</scope>
    <source>
        <strain evidence="6 7">TISTR 1856</strain>
    </source>
</reference>
<dbReference type="RefSeq" id="WP_380139839.1">
    <property type="nucleotide sequence ID" value="NZ_JBHLUI010000012.1"/>
</dbReference>
<keyword evidence="4" id="KW-0411">Iron-sulfur</keyword>
<feature type="domain" description="Rieske" evidence="5">
    <location>
        <begin position="13"/>
        <end position="107"/>
    </location>
</feature>
<dbReference type="EMBL" id="JBHMDM010000001">
    <property type="protein sequence ID" value="MFB9375833.1"/>
    <property type="molecule type" value="Genomic_DNA"/>
</dbReference>
<accession>A0ABV5LP75</accession>
<dbReference type="PROSITE" id="PS51296">
    <property type="entry name" value="RIESKE"/>
    <property type="match status" value="1"/>
</dbReference>
<evidence type="ECO:0000256" key="1">
    <source>
        <dbReference type="ARBA" id="ARBA00022714"/>
    </source>
</evidence>
<dbReference type="PANTHER" id="PTHR21496">
    <property type="entry name" value="FERREDOXIN-RELATED"/>
    <property type="match status" value="1"/>
</dbReference>
<gene>
    <name evidence="6" type="ORF">ACFFVI_02520</name>
</gene>
<comment type="caution">
    <text evidence="6">The sequence shown here is derived from an EMBL/GenBank/DDBJ whole genome shotgun (WGS) entry which is preliminary data.</text>
</comment>
<evidence type="ECO:0000259" key="5">
    <source>
        <dbReference type="PROSITE" id="PS51296"/>
    </source>
</evidence>
<dbReference type="Proteomes" id="UP001589748">
    <property type="component" value="Unassembled WGS sequence"/>
</dbReference>
<dbReference type="InterPro" id="IPR017941">
    <property type="entry name" value="Rieske_2Fe-2S"/>
</dbReference>
<evidence type="ECO:0000256" key="3">
    <source>
        <dbReference type="ARBA" id="ARBA00023004"/>
    </source>
</evidence>
<dbReference type="Gene3D" id="2.102.10.10">
    <property type="entry name" value="Rieske [2Fe-2S] iron-sulphur domain"/>
    <property type="match status" value="1"/>
</dbReference>
<keyword evidence="1" id="KW-0001">2Fe-2S</keyword>
<evidence type="ECO:0000256" key="2">
    <source>
        <dbReference type="ARBA" id="ARBA00022723"/>
    </source>
</evidence>
<dbReference type="Pfam" id="PF00355">
    <property type="entry name" value="Rieske"/>
    <property type="match status" value="1"/>
</dbReference>
<sequence length="109" mass="11406">MSTTTTGPVTREHVLGPAEDVPVGEGRAYAVDGRRIAVFRHRSGRVSATQAVCPHAGGPLADAQIDEEVLICPLHLNVFEFATGACRSGAPAITTYPVRVVGGELVVEV</sequence>
<keyword evidence="3" id="KW-0408">Iron</keyword>
<keyword evidence="7" id="KW-1185">Reference proteome</keyword>
<dbReference type="PANTHER" id="PTHR21496:SF23">
    <property type="entry name" value="3-PHENYLPROPIONATE_CINNAMIC ACID DIOXYGENASE FERREDOXIN SUBUNIT"/>
    <property type="match status" value="1"/>
</dbReference>
<dbReference type="SUPFAM" id="SSF50022">
    <property type="entry name" value="ISP domain"/>
    <property type="match status" value="1"/>
</dbReference>